<comment type="similarity">
    <text evidence="1">Belongs to the dTDP-4-dehydrorhamnose 3,5-epimerase family.</text>
</comment>
<dbReference type="SUPFAM" id="SSF51735">
    <property type="entry name" value="NAD(P)-binding Rossmann-fold domains"/>
    <property type="match status" value="1"/>
</dbReference>
<gene>
    <name evidence="5" type="ORF">GCM10007173_32160</name>
</gene>
<dbReference type="Gene3D" id="2.60.120.10">
    <property type="entry name" value="Jelly Rolls"/>
    <property type="match status" value="1"/>
</dbReference>
<comment type="function">
    <text evidence="3">Catalyzes the reduction of dTDP-6-deoxy-L-lyxo-4-hexulose to yield dTDP-L-rhamnose.</text>
</comment>
<dbReference type="InterPro" id="IPR014710">
    <property type="entry name" value="RmlC-like_jellyroll"/>
</dbReference>
<dbReference type="CDD" id="cd00438">
    <property type="entry name" value="cupin_RmlC"/>
    <property type="match status" value="1"/>
</dbReference>
<dbReference type="InterPro" id="IPR000888">
    <property type="entry name" value="RmlC-like"/>
</dbReference>
<comment type="similarity">
    <text evidence="2 3">Belongs to the dTDP-4-dehydrorhamnose reductase family.</text>
</comment>
<keyword evidence="3" id="KW-0560">Oxidoreductase</keyword>
<feature type="domain" description="RmlD-like substrate binding" evidence="4">
    <location>
        <begin position="189"/>
        <end position="457"/>
    </location>
</feature>
<dbReference type="CDD" id="cd05254">
    <property type="entry name" value="dTDP_HR_like_SDR_e"/>
    <property type="match status" value="1"/>
</dbReference>
<dbReference type="EMBL" id="BMKX01000010">
    <property type="protein sequence ID" value="GGJ70865.1"/>
    <property type="molecule type" value="Genomic_DNA"/>
</dbReference>
<reference evidence="6" key="1">
    <citation type="journal article" date="2019" name="Int. J. Syst. Evol. Microbiol.">
        <title>The Global Catalogue of Microorganisms (GCM) 10K type strain sequencing project: providing services to taxonomists for standard genome sequencing and annotation.</title>
        <authorList>
            <consortium name="The Broad Institute Genomics Platform"/>
            <consortium name="The Broad Institute Genome Sequencing Center for Infectious Disease"/>
            <person name="Wu L."/>
            <person name="Ma J."/>
        </authorList>
    </citation>
    <scope>NUCLEOTIDE SEQUENCE [LARGE SCALE GENOMIC DNA]</scope>
    <source>
        <strain evidence="6">CGMCC 1.3685</strain>
    </source>
</reference>
<proteinExistence type="inferred from homology"/>
<dbReference type="EC" id="1.1.1.133" evidence="3"/>
<dbReference type="PANTHER" id="PTHR10491:SF4">
    <property type="entry name" value="METHIONINE ADENOSYLTRANSFERASE 2 SUBUNIT BETA"/>
    <property type="match status" value="1"/>
</dbReference>
<evidence type="ECO:0000313" key="6">
    <source>
        <dbReference type="Proteomes" id="UP000606115"/>
    </source>
</evidence>
<organism evidence="5 6">
    <name type="scientific">Glutamicibacter ardleyensis</name>
    <dbReference type="NCBI Taxonomy" id="225894"/>
    <lineage>
        <taxon>Bacteria</taxon>
        <taxon>Bacillati</taxon>
        <taxon>Actinomycetota</taxon>
        <taxon>Actinomycetes</taxon>
        <taxon>Micrococcales</taxon>
        <taxon>Micrococcaceae</taxon>
        <taxon>Glutamicibacter</taxon>
    </lineage>
</organism>
<accession>A0ABQ2DRY6</accession>
<dbReference type="InterPro" id="IPR036291">
    <property type="entry name" value="NAD(P)-bd_dom_sf"/>
</dbReference>
<dbReference type="RefSeq" id="WP_188687118.1">
    <property type="nucleotide sequence ID" value="NZ_BMKX01000010.1"/>
</dbReference>
<dbReference type="Pfam" id="PF04321">
    <property type="entry name" value="RmlD_sub_bind"/>
    <property type="match status" value="1"/>
</dbReference>
<dbReference type="InterPro" id="IPR029903">
    <property type="entry name" value="RmlD-like-bd"/>
</dbReference>
<dbReference type="Gene3D" id="3.90.25.10">
    <property type="entry name" value="UDP-galactose 4-epimerase, domain 1"/>
    <property type="match status" value="1"/>
</dbReference>
<dbReference type="InterPro" id="IPR005913">
    <property type="entry name" value="dTDP_dehydrorham_reduct"/>
</dbReference>
<dbReference type="PANTHER" id="PTHR10491">
    <property type="entry name" value="DTDP-4-DEHYDRORHAMNOSE REDUCTASE"/>
    <property type="match status" value="1"/>
</dbReference>
<keyword evidence="3" id="KW-0521">NADP</keyword>
<comment type="caution">
    <text evidence="5">The sequence shown here is derived from an EMBL/GenBank/DDBJ whole genome shotgun (WGS) entry which is preliminary data.</text>
</comment>
<dbReference type="Proteomes" id="UP000606115">
    <property type="component" value="Unassembled WGS sequence"/>
</dbReference>
<dbReference type="InterPro" id="IPR011051">
    <property type="entry name" value="RmlC_Cupin_sf"/>
</dbReference>
<dbReference type="Gene3D" id="3.40.50.720">
    <property type="entry name" value="NAD(P)-binding Rossmann-like Domain"/>
    <property type="match status" value="1"/>
</dbReference>
<evidence type="ECO:0000256" key="2">
    <source>
        <dbReference type="ARBA" id="ARBA00010944"/>
    </source>
</evidence>
<sequence>MSRDNQLKVEHTAIPGLLVLHLPVHVDQRGWFKENWQRQKMVSAGLPDFRPVQNNVSFNADRGTTRGLHAEPWDKYVSVLSGEIFGAWMDLRPGANFGTVFTVRMGPDQAVFVPRGVANAFQTLSDNTVYSYLVTEHWTEASRAEYSYVNLADPQLRIDWPISLDQAIVSQADRDHPHLEEAKPVQPKKIAVLGGNGQLGRAFAQLAINDPRLVVLTREDVDLQNSGFTDALDLSGYSHVINAAAMTAVDLAETGAGRSEAWQVNAVAVRRLATACAEQGVALVQVSTDYVFDGETDNAGEDEMICPLGVYGQSKAAGEQAVLAHAQNYVVRTSWVIGQGNNFVLTMRRLADQGIDPKVVEDQVGRLTFAGELALGIAHLIDSGSAPGIYHLQGNGEPSSWYQIARRVFELSGYDPARVQPTTTQEYAAGKPFLAPRPKYSTFNMDKLRATGFTGRPETDLLAEFLEVAPEKSQYVTE</sequence>
<dbReference type="Pfam" id="PF00908">
    <property type="entry name" value="dTDP_sugar_isom"/>
    <property type="match status" value="1"/>
</dbReference>
<comment type="pathway">
    <text evidence="3">Carbohydrate biosynthesis; dTDP-L-rhamnose biosynthesis.</text>
</comment>
<evidence type="ECO:0000313" key="5">
    <source>
        <dbReference type="EMBL" id="GGJ70865.1"/>
    </source>
</evidence>
<evidence type="ECO:0000256" key="1">
    <source>
        <dbReference type="ARBA" id="ARBA00010154"/>
    </source>
</evidence>
<keyword evidence="6" id="KW-1185">Reference proteome</keyword>
<dbReference type="GeneID" id="303305549"/>
<evidence type="ECO:0000259" key="4">
    <source>
        <dbReference type="Pfam" id="PF04321"/>
    </source>
</evidence>
<evidence type="ECO:0000256" key="3">
    <source>
        <dbReference type="RuleBase" id="RU364082"/>
    </source>
</evidence>
<name>A0ABQ2DRY6_9MICC</name>
<protein>
    <recommendedName>
        <fullName evidence="3">dTDP-4-dehydrorhamnose reductase</fullName>
        <ecNumber evidence="3">1.1.1.133</ecNumber>
    </recommendedName>
</protein>
<dbReference type="SUPFAM" id="SSF51182">
    <property type="entry name" value="RmlC-like cupins"/>
    <property type="match status" value="1"/>
</dbReference>